<evidence type="ECO:0000313" key="2">
    <source>
        <dbReference type="EMBL" id="MBB5515746.1"/>
    </source>
</evidence>
<dbReference type="Pfam" id="PF21841">
    <property type="entry name" value="DUF6900"/>
    <property type="match status" value="1"/>
</dbReference>
<keyword evidence="3" id="KW-1185">Reference proteome</keyword>
<proteinExistence type="predicted"/>
<name>A0A840X1K3_9RHOB</name>
<dbReference type="EMBL" id="JACIJS010000005">
    <property type="protein sequence ID" value="MBB5515746.1"/>
    <property type="molecule type" value="Genomic_DNA"/>
</dbReference>
<evidence type="ECO:0000259" key="1">
    <source>
        <dbReference type="Pfam" id="PF21841"/>
    </source>
</evidence>
<feature type="domain" description="DUF6900" evidence="1">
    <location>
        <begin position="13"/>
        <end position="62"/>
    </location>
</feature>
<dbReference type="RefSeq" id="WP_184010729.1">
    <property type="nucleotide sequence ID" value="NZ_JACIJS010000005.1"/>
</dbReference>
<reference evidence="2 3" key="1">
    <citation type="submission" date="2020-08" db="EMBL/GenBank/DDBJ databases">
        <title>Genomic Encyclopedia of Type Strains, Phase IV (KMG-IV): sequencing the most valuable type-strain genomes for metagenomic binning, comparative biology and taxonomic classification.</title>
        <authorList>
            <person name="Goeker M."/>
        </authorList>
    </citation>
    <scope>NUCLEOTIDE SEQUENCE [LARGE SCALE GENOMIC DNA]</scope>
    <source>
        <strain evidence="2 3">DSM 103377</strain>
    </source>
</reference>
<gene>
    <name evidence="2" type="ORF">FHS89_001766</name>
</gene>
<dbReference type="AlphaFoldDB" id="A0A840X1K3"/>
<dbReference type="Proteomes" id="UP000553766">
    <property type="component" value="Unassembled WGS sequence"/>
</dbReference>
<comment type="caution">
    <text evidence="2">The sequence shown here is derived from an EMBL/GenBank/DDBJ whole genome shotgun (WGS) entry which is preliminary data.</text>
</comment>
<evidence type="ECO:0000313" key="3">
    <source>
        <dbReference type="Proteomes" id="UP000553766"/>
    </source>
</evidence>
<organism evidence="2 3">
    <name type="scientific">Rubricella aquisinus</name>
    <dbReference type="NCBI Taxonomy" id="2028108"/>
    <lineage>
        <taxon>Bacteria</taxon>
        <taxon>Pseudomonadati</taxon>
        <taxon>Pseudomonadota</taxon>
        <taxon>Alphaproteobacteria</taxon>
        <taxon>Rhodobacterales</taxon>
        <taxon>Paracoccaceae</taxon>
        <taxon>Rubricella</taxon>
    </lineage>
</organism>
<protein>
    <recommendedName>
        <fullName evidence="1">DUF6900 domain-containing protein</fullName>
    </recommendedName>
</protein>
<sequence length="65" mass="6870">MTNAAKNTLTNEEKFALEAIAGQHLGLDTLEAQNSDDADFSEQAVWSIEAALRAAFEAGRASATS</sequence>
<accession>A0A840X1K3</accession>
<dbReference type="InterPro" id="IPR054195">
    <property type="entry name" value="DUF6900"/>
</dbReference>